<evidence type="ECO:0000259" key="4">
    <source>
        <dbReference type="Pfam" id="PF00561"/>
    </source>
</evidence>
<comment type="similarity">
    <text evidence="1">Belongs to the peptidase S33 family.</text>
</comment>
<keyword evidence="7" id="KW-1185">Reference proteome</keyword>
<dbReference type="AlphaFoldDB" id="A0A3N4I3L6"/>
<evidence type="ECO:0000313" key="6">
    <source>
        <dbReference type="EMBL" id="RPA80703.1"/>
    </source>
</evidence>
<dbReference type="InterPro" id="IPR051601">
    <property type="entry name" value="Serine_prot/Carboxylest_S33"/>
</dbReference>
<evidence type="ECO:0000256" key="2">
    <source>
        <dbReference type="ARBA" id="ARBA00022801"/>
    </source>
</evidence>
<dbReference type="Gene3D" id="3.40.50.1820">
    <property type="entry name" value="alpha/beta hydrolase"/>
    <property type="match status" value="1"/>
</dbReference>
<proteinExistence type="inferred from homology"/>
<feature type="signal peptide" evidence="3">
    <location>
        <begin position="1"/>
        <end position="18"/>
    </location>
</feature>
<dbReference type="STRING" id="1160509.A0A3N4I3L6"/>
<evidence type="ECO:0000313" key="7">
    <source>
        <dbReference type="Proteomes" id="UP000275078"/>
    </source>
</evidence>
<name>A0A3N4I3L6_ASCIM</name>
<dbReference type="OrthoDB" id="425534at2759"/>
<dbReference type="InterPro" id="IPR029058">
    <property type="entry name" value="AB_hydrolase_fold"/>
</dbReference>
<sequence length="652" mass="71537">MRGTFWTAIAGLSASASASLFGTDESGLLQKRTGSTLFNSIPASRNITWQPCPEDTALLGVTDLQCAKLLVPVDWKDPENGKTFAIAIMKQPAAVPEDSPHWRGPLLYNPGGPGGEATFDMIRGIGQQLQGVAGRNFSVIAFDPRGVGSSEPEANCLETPLEFFRQATWKSNINARSILSGGYEAAAEIHAYQAAYNSNCVKKYGKDGTYRYIGTAAVARDMLHISDHAWETAGREPKGLQYWGMSYGTLLGQYFATLFPDRIGRLVLDGVVNVDAWTLTDGITTWVTDTDKALDSFSTYCAASKDCSMNASGKESATSLRRRVNAILDYVRKTPFVPANTLQPINFQQFASVIYGALYMPLEMFPAVSDFLLVFEPTVNSGAILEELPEDIIFNPGINGHESLCLFNEDYEFFSWGTGNGEAYRWVKCGDRIKFDKTSPQYWMQLNERVAKISVLGTYQLGASTAMCSGMDDREKFQAVETVSKPGAKKTKNPILFIGNTADPVTPLRKYGCPDLSIVFLLTYTLSSAHVGASKFPGSVILAQEATGHCTIYSPSACTARYIADYFETGKLPKAGTVCQPDEVPFQKTSERKALLKEVLEESKVPRKAFKASEDKGRKKEMSIEEAAAQLGESWRRIRLRKLLREGGQVGI</sequence>
<evidence type="ECO:0000259" key="5">
    <source>
        <dbReference type="Pfam" id="PF08386"/>
    </source>
</evidence>
<feature type="domain" description="AB hydrolase-1" evidence="4">
    <location>
        <begin position="105"/>
        <end position="271"/>
    </location>
</feature>
<dbReference type="InterPro" id="IPR000073">
    <property type="entry name" value="AB_hydrolase_1"/>
</dbReference>
<protein>
    <submittedName>
        <fullName evidence="6">Alpha/beta-hydrolase</fullName>
    </submittedName>
</protein>
<feature type="chain" id="PRO_5018115431" evidence="3">
    <location>
        <begin position="19"/>
        <end position="652"/>
    </location>
</feature>
<dbReference type="SUPFAM" id="SSF53474">
    <property type="entry name" value="alpha/beta-Hydrolases"/>
    <property type="match status" value="1"/>
</dbReference>
<keyword evidence="3" id="KW-0732">Signal</keyword>
<dbReference type="Proteomes" id="UP000275078">
    <property type="component" value="Unassembled WGS sequence"/>
</dbReference>
<dbReference type="PANTHER" id="PTHR43248">
    <property type="entry name" value="2-SUCCINYL-6-HYDROXY-2,4-CYCLOHEXADIENE-1-CARBOXYLATE SYNTHASE"/>
    <property type="match status" value="1"/>
</dbReference>
<dbReference type="PANTHER" id="PTHR43248:SF25">
    <property type="entry name" value="AB HYDROLASE-1 DOMAIN-CONTAINING PROTEIN-RELATED"/>
    <property type="match status" value="1"/>
</dbReference>
<evidence type="ECO:0000256" key="1">
    <source>
        <dbReference type="ARBA" id="ARBA00010088"/>
    </source>
</evidence>
<accession>A0A3N4I3L6</accession>
<evidence type="ECO:0000256" key="3">
    <source>
        <dbReference type="SAM" id="SignalP"/>
    </source>
</evidence>
<dbReference type="Pfam" id="PF00561">
    <property type="entry name" value="Abhydrolase_1"/>
    <property type="match status" value="1"/>
</dbReference>
<keyword evidence="2 6" id="KW-0378">Hydrolase</keyword>
<gene>
    <name evidence="6" type="ORF">BJ508DRAFT_124755</name>
</gene>
<dbReference type="GO" id="GO:0016787">
    <property type="term" value="F:hydrolase activity"/>
    <property type="evidence" value="ECO:0007669"/>
    <property type="project" value="UniProtKB-KW"/>
</dbReference>
<feature type="domain" description="Peptidase S33 tripeptidyl aminopeptidase-like C-terminal" evidence="5">
    <location>
        <begin position="533"/>
        <end position="579"/>
    </location>
</feature>
<organism evidence="6 7">
    <name type="scientific">Ascobolus immersus RN42</name>
    <dbReference type="NCBI Taxonomy" id="1160509"/>
    <lineage>
        <taxon>Eukaryota</taxon>
        <taxon>Fungi</taxon>
        <taxon>Dikarya</taxon>
        <taxon>Ascomycota</taxon>
        <taxon>Pezizomycotina</taxon>
        <taxon>Pezizomycetes</taxon>
        <taxon>Pezizales</taxon>
        <taxon>Ascobolaceae</taxon>
        <taxon>Ascobolus</taxon>
    </lineage>
</organism>
<dbReference type="Pfam" id="PF08386">
    <property type="entry name" value="Abhydrolase_4"/>
    <property type="match status" value="1"/>
</dbReference>
<dbReference type="InterPro" id="IPR013595">
    <property type="entry name" value="Pept_S33_TAP-like_C"/>
</dbReference>
<reference evidence="6 7" key="1">
    <citation type="journal article" date="2018" name="Nat. Ecol. Evol.">
        <title>Pezizomycetes genomes reveal the molecular basis of ectomycorrhizal truffle lifestyle.</title>
        <authorList>
            <person name="Murat C."/>
            <person name="Payen T."/>
            <person name="Noel B."/>
            <person name="Kuo A."/>
            <person name="Morin E."/>
            <person name="Chen J."/>
            <person name="Kohler A."/>
            <person name="Krizsan K."/>
            <person name="Balestrini R."/>
            <person name="Da Silva C."/>
            <person name="Montanini B."/>
            <person name="Hainaut M."/>
            <person name="Levati E."/>
            <person name="Barry K.W."/>
            <person name="Belfiori B."/>
            <person name="Cichocki N."/>
            <person name="Clum A."/>
            <person name="Dockter R.B."/>
            <person name="Fauchery L."/>
            <person name="Guy J."/>
            <person name="Iotti M."/>
            <person name="Le Tacon F."/>
            <person name="Lindquist E.A."/>
            <person name="Lipzen A."/>
            <person name="Malagnac F."/>
            <person name="Mello A."/>
            <person name="Molinier V."/>
            <person name="Miyauchi S."/>
            <person name="Poulain J."/>
            <person name="Riccioni C."/>
            <person name="Rubini A."/>
            <person name="Sitrit Y."/>
            <person name="Splivallo R."/>
            <person name="Traeger S."/>
            <person name="Wang M."/>
            <person name="Zifcakova L."/>
            <person name="Wipf D."/>
            <person name="Zambonelli A."/>
            <person name="Paolocci F."/>
            <person name="Nowrousian M."/>
            <person name="Ottonello S."/>
            <person name="Baldrian P."/>
            <person name="Spatafora J.W."/>
            <person name="Henrissat B."/>
            <person name="Nagy L.G."/>
            <person name="Aury J.M."/>
            <person name="Wincker P."/>
            <person name="Grigoriev I.V."/>
            <person name="Bonfante P."/>
            <person name="Martin F.M."/>
        </authorList>
    </citation>
    <scope>NUCLEOTIDE SEQUENCE [LARGE SCALE GENOMIC DNA]</scope>
    <source>
        <strain evidence="6 7">RN42</strain>
    </source>
</reference>
<dbReference type="EMBL" id="ML119685">
    <property type="protein sequence ID" value="RPA80703.1"/>
    <property type="molecule type" value="Genomic_DNA"/>
</dbReference>